<feature type="compositionally biased region" description="Basic residues" evidence="1">
    <location>
        <begin position="275"/>
        <end position="285"/>
    </location>
</feature>
<feature type="compositionally biased region" description="Polar residues" evidence="1">
    <location>
        <begin position="506"/>
        <end position="525"/>
    </location>
</feature>
<dbReference type="RefSeq" id="XP_016639057.1">
    <property type="nucleotide sequence ID" value="XM_016791213.1"/>
</dbReference>
<dbReference type="Proteomes" id="UP000028545">
    <property type="component" value="Unassembled WGS sequence"/>
</dbReference>
<evidence type="ECO:0000313" key="2">
    <source>
        <dbReference type="EMBL" id="KEZ39258.1"/>
    </source>
</evidence>
<feature type="compositionally biased region" description="Low complexity" evidence="1">
    <location>
        <begin position="286"/>
        <end position="298"/>
    </location>
</feature>
<feature type="region of interest" description="Disordered" evidence="1">
    <location>
        <begin position="679"/>
        <end position="863"/>
    </location>
</feature>
<feature type="compositionally biased region" description="Low complexity" evidence="1">
    <location>
        <begin position="831"/>
        <end position="844"/>
    </location>
</feature>
<dbReference type="EMBL" id="JOWA01000154">
    <property type="protein sequence ID" value="KEZ39258.1"/>
    <property type="molecule type" value="Genomic_DNA"/>
</dbReference>
<feature type="region of interest" description="Disordered" evidence="1">
    <location>
        <begin position="1"/>
        <end position="21"/>
    </location>
</feature>
<feature type="region of interest" description="Disordered" evidence="1">
    <location>
        <begin position="961"/>
        <end position="1080"/>
    </location>
</feature>
<feature type="compositionally biased region" description="Basic and acidic residues" evidence="1">
    <location>
        <begin position="1092"/>
        <end position="1106"/>
    </location>
</feature>
<feature type="compositionally biased region" description="Basic and acidic residues" evidence="1">
    <location>
        <begin position="1373"/>
        <end position="1383"/>
    </location>
</feature>
<dbReference type="OMA" id="DETMTPR"/>
<protein>
    <submittedName>
        <fullName evidence="2">Uncharacterized protein</fullName>
    </submittedName>
</protein>
<feature type="compositionally biased region" description="Polar residues" evidence="1">
    <location>
        <begin position="1287"/>
        <end position="1311"/>
    </location>
</feature>
<feature type="region of interest" description="Disordered" evidence="1">
    <location>
        <begin position="438"/>
        <end position="546"/>
    </location>
</feature>
<feature type="region of interest" description="Disordered" evidence="1">
    <location>
        <begin position="37"/>
        <end position="148"/>
    </location>
</feature>
<feature type="region of interest" description="Disordered" evidence="1">
    <location>
        <begin position="1092"/>
        <end position="1566"/>
    </location>
</feature>
<dbReference type="GeneID" id="27729002"/>
<feature type="compositionally biased region" description="Polar residues" evidence="1">
    <location>
        <begin position="1500"/>
        <end position="1514"/>
    </location>
</feature>
<feature type="region of interest" description="Disordered" evidence="1">
    <location>
        <begin position="904"/>
        <end position="939"/>
    </location>
</feature>
<sequence length="1580" mass="169907">MTSSRRYRSSNQPLTAAHANPDATSAAVLALTRQASANSLSSAAAAAAAALRARPATPTNVADVQTKRSLRRSASVASSASRDSRVRLKRSPSTGSMSERTLRTPSPHRTAVTNTPDETPPVPSIPEDVSKSNIQQKSPTRRRTVSLRTQPLKLGSEIVREGHASWFGPPTCDPTSTMRTSDAVINTRLARPGSSSSSINFSYPRSPRVLSPAPAPEPAPEPSSAVQAASRSMHHRRHPPPESDPIMVYDPNTRRMMPKSELIAWEHGFKEPSRKASKKKKKKHPVAAPAPAASAEPKTVVEPQHLATEGDKLTDHKRASDAPELVTGDMYEDMGAEITLEPQEHLSHTQQFIDHGLHVDEDITHVGDDDGAMRATLFPLREQATEIAPPAHQAQVPVVHEIGGSLGHRRKPSEILDAVPVRMTAYYRIQVPIELPTSDRRAKAVPQHDPDSHAAQGQTKTTTSDQPRETSTSPRTALSHPTETLAVPVRHSPPPRSVSPIKPALKQSTSPNRASSVSDNGSEVSLDQGGQPEQAPTRKKSVRVSFDDKSTVVVGEAAPQVEDESPATSPQSTTRRHWYNLGRRREGGSTMDDVDDGEVMKPRPPLPHFGSIRDKKLREIEERPLVRPPPVSHIPHSGSPTILPTIPSVSNLRHSTDFSNDHAIGSILTREVERKNEANISRLREPLPPEVTSVEGDGFLSDGSSTTGLQGSEDEDEDSYVEGHVQTSSPAVAETVRPSGDTVASIIQNGSATAKGHGAGSTPATSSAPEAPQQAIPKIAISLPSPQITEDPAVPSSPAPPSIEQAEPVDIPGSFPGGEDSSSTPTPQLPPATDTVTATATIPPVSSTAEPPLDNVEDDSESTSIYSDAYEDLSDIEGDGFLSLNAVVDSPVPPKVVDLAGSPAAAVAKDSSQPTVSEPPSTQATVTQATAAPVSLPQGDVNWEHAKAYWRSLSAEKRRQLEQEALSEAGEDGDLDEKVVVAKKHKKKKGGSEQRSQAKESSSEERVYQIPPGTKVTDAPPPRAPILRSSMRGSLRASTSHSTALVKLDSHGRESLRGVKSPTALRAETPSGGALKTGFRKTMRPDNFSQIAEHETTTSRTAKGERPLSLQLDGSSVRVPNKLRSGQAKRRTFSLQENIPSDSPGNWPLTLAQRRGSMDSESSFQRTTRPRQSEVFGFRRSMRTSGIEEPSANEGTESKKRNSFRFRSSSPNGTTPSHPPISAETRMIRTTMRADSSDGSVHSISQRFRLPFFGRSKKKGDRGSRTSSRLDYSSDDEDEHVALPTLRNKSPRTSSESWVARRFSSSSQKTGNGKPFAASSAAAAAAKGRPLSTGTLREPVEEVSEELSDSSDDEEAGSIQEQPAQVATADIRPAVDDGNHLGVEESVSGSLRRSRSGRGSIAPLQTGSANGAPANGGKVERHKRHSLMAVLRRKKTDQAGRIKRPERMDSAARRDTKLERSAAELEAIHAHTASSRHHHHHHHHHSPNSLGTRSLGGGQSSKSRPSTATQQPQFDVNEDSDQVSTSTPVDGEEEEVVAPAPPAYLRKKPPVRKATEAQAAPLEPRKKKFAALRRMFGIDD</sequence>
<reference evidence="2 3" key="1">
    <citation type="journal article" date="2014" name="Genome Announc.">
        <title>Draft genome sequence of the pathogenic fungus Scedosporium apiospermum.</title>
        <authorList>
            <person name="Vandeputte P."/>
            <person name="Ghamrawi S."/>
            <person name="Rechenmann M."/>
            <person name="Iltis A."/>
            <person name="Giraud S."/>
            <person name="Fleury M."/>
            <person name="Thornton C."/>
            <person name="Delhaes L."/>
            <person name="Meyer W."/>
            <person name="Papon N."/>
            <person name="Bouchara J.P."/>
        </authorList>
    </citation>
    <scope>NUCLEOTIDE SEQUENCE [LARGE SCALE GENOMIC DNA]</scope>
    <source>
        <strain evidence="2 3">IHEM 14462</strain>
    </source>
</reference>
<feature type="compositionally biased region" description="Low complexity" evidence="1">
    <location>
        <begin position="37"/>
        <end position="60"/>
    </location>
</feature>
<feature type="compositionally biased region" description="Basic and acidic residues" evidence="1">
    <location>
        <begin position="1048"/>
        <end position="1057"/>
    </location>
</feature>
<feature type="compositionally biased region" description="Acidic residues" evidence="1">
    <location>
        <begin position="1341"/>
        <end position="1356"/>
    </location>
</feature>
<evidence type="ECO:0000313" key="3">
    <source>
        <dbReference type="Proteomes" id="UP000028545"/>
    </source>
</evidence>
<dbReference type="VEuPathDB" id="FungiDB:SAPIO_CDS9930"/>
<feature type="compositionally biased region" description="Low complexity" evidence="1">
    <location>
        <begin position="920"/>
        <end position="935"/>
    </location>
</feature>
<feature type="compositionally biased region" description="Low complexity" evidence="1">
    <location>
        <begin position="72"/>
        <end position="81"/>
    </location>
</feature>
<gene>
    <name evidence="2" type="ORF">SAPIO_CDS9930</name>
</gene>
<feature type="compositionally biased region" description="Polar residues" evidence="1">
    <location>
        <begin position="193"/>
        <end position="203"/>
    </location>
</feature>
<feature type="compositionally biased region" description="Basic residues" evidence="1">
    <location>
        <begin position="1420"/>
        <end position="1435"/>
    </location>
</feature>
<dbReference type="HOGENOM" id="CLU_002643_0_0_1"/>
<feature type="region of interest" description="Disordered" evidence="1">
    <location>
        <begin position="190"/>
        <end position="251"/>
    </location>
</feature>
<proteinExistence type="predicted"/>
<feature type="compositionally biased region" description="Low complexity" evidence="1">
    <location>
        <begin position="1317"/>
        <end position="1326"/>
    </location>
</feature>
<feature type="compositionally biased region" description="Polar residues" evidence="1">
    <location>
        <begin position="455"/>
        <end position="482"/>
    </location>
</feature>
<evidence type="ECO:0000256" key="1">
    <source>
        <dbReference type="SAM" id="MobiDB-lite"/>
    </source>
</evidence>
<accession>A0A084FVZ6</accession>
<feature type="compositionally biased region" description="Basic and acidic residues" evidence="1">
    <location>
        <begin position="438"/>
        <end position="452"/>
    </location>
</feature>
<feature type="compositionally biased region" description="Polar residues" evidence="1">
    <location>
        <begin position="1233"/>
        <end position="1246"/>
    </location>
</feature>
<keyword evidence="3" id="KW-1185">Reference proteome</keyword>
<feature type="compositionally biased region" description="Polar residues" evidence="1">
    <location>
        <begin position="1133"/>
        <end position="1144"/>
    </location>
</feature>
<feature type="compositionally biased region" description="Basic residues" evidence="1">
    <location>
        <begin position="1474"/>
        <end position="1486"/>
    </location>
</feature>
<organism evidence="2 3">
    <name type="scientific">Pseudallescheria apiosperma</name>
    <name type="common">Scedosporium apiospermum</name>
    <dbReference type="NCBI Taxonomy" id="563466"/>
    <lineage>
        <taxon>Eukaryota</taxon>
        <taxon>Fungi</taxon>
        <taxon>Dikarya</taxon>
        <taxon>Ascomycota</taxon>
        <taxon>Pezizomycotina</taxon>
        <taxon>Sordariomycetes</taxon>
        <taxon>Hypocreomycetidae</taxon>
        <taxon>Microascales</taxon>
        <taxon>Microascaceae</taxon>
        <taxon>Scedosporium</taxon>
    </lineage>
</organism>
<dbReference type="OrthoDB" id="5423926at2759"/>
<feature type="compositionally biased region" description="Polar residues" evidence="1">
    <location>
        <begin position="910"/>
        <end position="919"/>
    </location>
</feature>
<feature type="compositionally biased region" description="Basic and acidic residues" evidence="1">
    <location>
        <begin position="990"/>
        <end position="1007"/>
    </location>
</feature>
<dbReference type="KEGG" id="sapo:SAPIO_CDS9930"/>
<name>A0A084FVZ6_PSEDA</name>
<feature type="region of interest" description="Disordered" evidence="1">
    <location>
        <begin position="584"/>
        <end position="611"/>
    </location>
</feature>
<comment type="caution">
    <text evidence="2">The sequence shown here is derived from an EMBL/GenBank/DDBJ whole genome shotgun (WGS) entry which is preliminary data.</text>
</comment>
<feature type="compositionally biased region" description="Basic and acidic residues" evidence="1">
    <location>
        <begin position="1436"/>
        <end position="1469"/>
    </location>
</feature>
<feature type="region of interest" description="Disordered" evidence="1">
    <location>
        <begin position="267"/>
        <end position="301"/>
    </location>
</feature>